<dbReference type="OrthoDB" id="98874at2"/>
<dbReference type="AlphaFoldDB" id="A0A1M5DQ37"/>
<keyword evidence="4" id="KW-1185">Reference proteome</keyword>
<proteinExistence type="predicted"/>
<feature type="chain" id="PRO_5013110116" description="DUF3857 domain-containing protein" evidence="1">
    <location>
        <begin position="21"/>
        <end position="655"/>
    </location>
</feature>
<feature type="domain" description="DUF3857" evidence="2">
    <location>
        <begin position="71"/>
        <end position="190"/>
    </location>
</feature>
<protein>
    <recommendedName>
        <fullName evidence="2">DUF3857 domain-containing protein</fullName>
    </recommendedName>
</protein>
<dbReference type="InterPro" id="IPR024618">
    <property type="entry name" value="DUF3857"/>
</dbReference>
<reference evidence="4" key="1">
    <citation type="submission" date="2016-11" db="EMBL/GenBank/DDBJ databases">
        <authorList>
            <person name="Varghese N."/>
            <person name="Submissions S."/>
        </authorList>
    </citation>
    <scope>NUCLEOTIDE SEQUENCE [LARGE SCALE GENOMIC DNA]</scope>
    <source>
        <strain evidence="4">DSM 19978</strain>
    </source>
</reference>
<keyword evidence="1" id="KW-0732">Signal</keyword>
<accession>A0A1M5DQ37</accession>
<gene>
    <name evidence="3" type="ORF">SAMN05443549_10123</name>
</gene>
<name>A0A1M5DQ37_9FLAO</name>
<dbReference type="Pfam" id="PF12969">
    <property type="entry name" value="DUF3857"/>
    <property type="match status" value="1"/>
</dbReference>
<dbReference type="EMBL" id="FQWB01000001">
    <property type="protein sequence ID" value="SHF69026.1"/>
    <property type="molecule type" value="Genomic_DNA"/>
</dbReference>
<sequence length="655" mass="75420">MKIRLFVVMLVAISFLKVNAQNFEFGKVSIAELEEKNHTIDTSAVAAILFKKGKTDFSYAEGSGFSTFNVYEFRIKIYKKEGLSWANQKVSYYVGYENLNDDKVRFSSAITYNLENGKIVKTKLNSEGAFNTKINKFWNQATITLPNVKVGSVIEFKYVLESENVVRLPDFDFQFDIPVNFFEYRTEIPEFFIYSSSLKGNVKIDTEVEVIDSGKRYAYGFKQINKVCNSRNIPALKNEKFVDNTSNYSGSIVNELKRGRFPNSPVVDYASSWEGVAKTIYKDKNFGDELKLNDYFSEDLKVLLQDISDPKMRLNIVFKFVQNRMNWNKELGYYVDKGVEKAYQERTGNVAEINFILISMLKTVGIKVNPVLVSTIENGISIFPNRTGFNYVIAAAEINGEKILLDATNRFTTPNILPLNLLNWKGRLIREDGFSEAIELIPAIISDDDYTLKATIKPDSGKIEGKLTVNRTDYSAFNFREINANKPQDIYIEGLENDLNKIEIKDYSIKNKKENLAEPVVENFNFTSNNSFDVIQENIYLNPILFFTDIKNPFIQEEREMPIYFGYPHRYIYNVTLELPDGYIVESLPEPKQIALENKEAMFTMSVINKEDKILIKLEKEINKPVFAVTDYIMLKDFFNKMIVSQNEKIVLKKI</sequence>
<evidence type="ECO:0000313" key="3">
    <source>
        <dbReference type="EMBL" id="SHF69026.1"/>
    </source>
</evidence>
<dbReference type="Gene3D" id="2.60.40.3140">
    <property type="match status" value="1"/>
</dbReference>
<dbReference type="Proteomes" id="UP000184516">
    <property type="component" value="Unassembled WGS sequence"/>
</dbReference>
<dbReference type="Gene3D" id="3.10.620.30">
    <property type="match status" value="1"/>
</dbReference>
<feature type="signal peptide" evidence="1">
    <location>
        <begin position="1"/>
        <end position="20"/>
    </location>
</feature>
<dbReference type="RefSeq" id="WP_073367018.1">
    <property type="nucleotide sequence ID" value="NZ_FQWB01000001.1"/>
</dbReference>
<dbReference type="STRING" id="468056.SAMN05443549_10123"/>
<dbReference type="Gene3D" id="2.60.120.1130">
    <property type="match status" value="1"/>
</dbReference>
<evidence type="ECO:0000259" key="2">
    <source>
        <dbReference type="Pfam" id="PF12969"/>
    </source>
</evidence>
<evidence type="ECO:0000313" key="4">
    <source>
        <dbReference type="Proteomes" id="UP000184516"/>
    </source>
</evidence>
<organism evidence="3 4">
    <name type="scientific">Flavobacterium fluvii</name>
    <dbReference type="NCBI Taxonomy" id="468056"/>
    <lineage>
        <taxon>Bacteria</taxon>
        <taxon>Pseudomonadati</taxon>
        <taxon>Bacteroidota</taxon>
        <taxon>Flavobacteriia</taxon>
        <taxon>Flavobacteriales</taxon>
        <taxon>Flavobacteriaceae</taxon>
        <taxon>Flavobacterium</taxon>
    </lineage>
</organism>
<evidence type="ECO:0000256" key="1">
    <source>
        <dbReference type="SAM" id="SignalP"/>
    </source>
</evidence>